<evidence type="ECO:0000313" key="2">
    <source>
        <dbReference type="Proteomes" id="UP000271426"/>
    </source>
</evidence>
<dbReference type="SUPFAM" id="SSF55486">
    <property type="entry name" value="Metalloproteases ('zincins'), catalytic domain"/>
    <property type="match status" value="1"/>
</dbReference>
<dbReference type="Proteomes" id="UP000271426">
    <property type="component" value="Chromosome"/>
</dbReference>
<gene>
    <name evidence="1" type="ORF">CPPEL_08645</name>
</gene>
<sequence>MAITPFLRALLHGEVPTPKPPMPVASTAMMRASKDRHGRGVRGPLFPTAVPRFRTRRELFDAAVLRAYAPIHDRWREQLSHLDIAVDTIPRMRLNTEASLIPEEITADGIVPLGRVIPAGIDQHGRPTRARIVMFRMPIEQRSSDAVELDALLRKVLTSLVATYLNLSPKDIDPDFAED</sequence>
<dbReference type="InterPro" id="IPR038555">
    <property type="entry name" value="Zincin_1_sf"/>
</dbReference>
<dbReference type="EMBL" id="CP033898">
    <property type="protein sequence ID" value="AZA09832.1"/>
    <property type="molecule type" value="Genomic_DNA"/>
</dbReference>
<dbReference type="Gene3D" id="3.30.2010.20">
    <property type="match status" value="1"/>
</dbReference>
<evidence type="ECO:0000313" key="1">
    <source>
        <dbReference type="EMBL" id="AZA09832.1"/>
    </source>
</evidence>
<proteinExistence type="predicted"/>
<keyword evidence="2" id="KW-1185">Reference proteome</keyword>
<organism evidence="1 2">
    <name type="scientific">Corynebacterium pseudopelargi</name>
    <dbReference type="NCBI Taxonomy" id="2080757"/>
    <lineage>
        <taxon>Bacteria</taxon>
        <taxon>Bacillati</taxon>
        <taxon>Actinomycetota</taxon>
        <taxon>Actinomycetes</taxon>
        <taxon>Mycobacteriales</taxon>
        <taxon>Corynebacteriaceae</taxon>
        <taxon>Corynebacterium</taxon>
    </lineage>
</organism>
<dbReference type="CDD" id="cd12954">
    <property type="entry name" value="MMP_TTHA0227_like_1"/>
    <property type="match status" value="1"/>
</dbReference>
<name>A0A3G6IVW7_9CORY</name>
<dbReference type="AlphaFoldDB" id="A0A3G6IVW7"/>
<protein>
    <recommendedName>
        <fullName evidence="3">Metallopeptidase family protein</fullName>
    </recommendedName>
</protein>
<accession>A0A3G6IVW7</accession>
<reference evidence="1 2" key="1">
    <citation type="submission" date="2018-11" db="EMBL/GenBank/DDBJ databases">
        <authorList>
            <person name="Kleinhagauer T."/>
            <person name="Glaeser S.P."/>
            <person name="Spergser J."/>
            <person name="Ruckert C."/>
            <person name="Kaempfer P."/>
            <person name="Busse H.-J."/>
        </authorList>
    </citation>
    <scope>NUCLEOTIDE SEQUENCE [LARGE SCALE GENOMIC DNA]</scope>
    <source>
        <strain evidence="1 2">812CH</strain>
    </source>
</reference>
<evidence type="ECO:0008006" key="3">
    <source>
        <dbReference type="Google" id="ProtNLM"/>
    </source>
</evidence>
<dbReference type="KEGG" id="cpso:CPPEL_08645"/>